<evidence type="ECO:0000256" key="1">
    <source>
        <dbReference type="SAM" id="Phobius"/>
    </source>
</evidence>
<dbReference type="RefSeq" id="WP_305169815.1">
    <property type="nucleotide sequence ID" value="NZ_JAUUUU010000002.1"/>
</dbReference>
<evidence type="ECO:0000313" key="3">
    <source>
        <dbReference type="Proteomes" id="UP001178354"/>
    </source>
</evidence>
<sequence>MKKLLLMFAAGCIGGFANSLTVWLFGDIGISQLMGVAIAPGLSPQWLYPRIVWGGLWGLLFVMPFMSSKIFWKGSLLSLAPTAVQLFIVFPLKAHKGIAGLELGLLTPLLVVFFNWIWGVATAATLKLAK</sequence>
<proteinExistence type="predicted"/>
<comment type="caution">
    <text evidence="2">The sequence shown here is derived from an EMBL/GenBank/DDBJ whole genome shotgun (WGS) entry which is preliminary data.</text>
</comment>
<organism evidence="2 3">
    <name type="scientific">Porticoccus litoralis</name>
    <dbReference type="NCBI Taxonomy" id="434086"/>
    <lineage>
        <taxon>Bacteria</taxon>
        <taxon>Pseudomonadati</taxon>
        <taxon>Pseudomonadota</taxon>
        <taxon>Gammaproteobacteria</taxon>
        <taxon>Cellvibrionales</taxon>
        <taxon>Porticoccaceae</taxon>
        <taxon>Porticoccus</taxon>
    </lineage>
</organism>
<keyword evidence="1" id="KW-0812">Transmembrane</keyword>
<accession>A0AAW8B3Y2</accession>
<feature type="transmembrane region" description="Helical" evidence="1">
    <location>
        <begin position="104"/>
        <end position="126"/>
    </location>
</feature>
<reference evidence="2" key="1">
    <citation type="journal article" date="2010" name="Int. J. Syst. Evol. Microbiol.">
        <title>Porticoccus litoralis gen. nov., sp. nov., a gammaproteobacterium isolated from the Yellow Sea.</title>
        <authorList>
            <person name="Oh H.M."/>
            <person name="Kim H."/>
            <person name="Kim K.M."/>
            <person name="Min G.S."/>
            <person name="Cho J.C."/>
        </authorList>
    </citation>
    <scope>NUCLEOTIDE SEQUENCE</scope>
    <source>
        <strain evidence="2">DSM 25064</strain>
    </source>
</reference>
<protein>
    <submittedName>
        <fullName evidence="2">Uncharacterized protein</fullName>
    </submittedName>
</protein>
<dbReference type="Proteomes" id="UP001178354">
    <property type="component" value="Unassembled WGS sequence"/>
</dbReference>
<keyword evidence="1" id="KW-1133">Transmembrane helix</keyword>
<name>A0AAW8B3Y2_9GAMM</name>
<feature type="transmembrane region" description="Helical" evidence="1">
    <location>
        <begin position="46"/>
        <end position="63"/>
    </location>
</feature>
<gene>
    <name evidence="2" type="ORF">Q8A57_04630</name>
</gene>
<keyword evidence="3" id="KW-1185">Reference proteome</keyword>
<dbReference type="EMBL" id="JAUUUU010000002">
    <property type="protein sequence ID" value="MDP1520249.1"/>
    <property type="molecule type" value="Genomic_DNA"/>
</dbReference>
<dbReference type="AlphaFoldDB" id="A0AAW8B3Y2"/>
<reference evidence="2" key="2">
    <citation type="submission" date="2023-08" db="EMBL/GenBank/DDBJ databases">
        <authorList>
            <person name="Luo J."/>
        </authorList>
    </citation>
    <scope>NUCLEOTIDE SEQUENCE</scope>
    <source>
        <strain evidence="2">DSM 25064</strain>
    </source>
</reference>
<keyword evidence="1" id="KW-0472">Membrane</keyword>
<evidence type="ECO:0000313" key="2">
    <source>
        <dbReference type="EMBL" id="MDP1520249.1"/>
    </source>
</evidence>